<dbReference type="SUPFAM" id="SSF103473">
    <property type="entry name" value="MFS general substrate transporter"/>
    <property type="match status" value="1"/>
</dbReference>
<proteinExistence type="inferred from homology"/>
<keyword evidence="5 7" id="KW-0472">Membrane</keyword>
<evidence type="ECO:0000256" key="5">
    <source>
        <dbReference type="ARBA" id="ARBA00023136"/>
    </source>
</evidence>
<feature type="transmembrane region" description="Helical" evidence="7">
    <location>
        <begin position="55"/>
        <end position="75"/>
    </location>
</feature>
<accession>A0A7J7G4C6</accession>
<dbReference type="GO" id="GO:0022857">
    <property type="term" value="F:transmembrane transporter activity"/>
    <property type="evidence" value="ECO:0007669"/>
    <property type="project" value="InterPro"/>
</dbReference>
<feature type="transmembrane region" description="Helical" evidence="7">
    <location>
        <begin position="390"/>
        <end position="411"/>
    </location>
</feature>
<feature type="transmembrane region" description="Helical" evidence="7">
    <location>
        <begin position="510"/>
        <end position="534"/>
    </location>
</feature>
<keyword evidence="3 7" id="KW-0812">Transmembrane</keyword>
<gene>
    <name evidence="8" type="ORF">HYC85_026264</name>
</gene>
<evidence type="ECO:0000313" key="8">
    <source>
        <dbReference type="EMBL" id="KAF5935135.1"/>
    </source>
</evidence>
<comment type="subcellular location">
    <subcellularLocation>
        <location evidence="1">Membrane</location>
        <topology evidence="1">Multi-pass membrane protein</topology>
    </subcellularLocation>
</comment>
<feature type="transmembrane region" description="Helical" evidence="7">
    <location>
        <begin position="158"/>
        <end position="185"/>
    </location>
</feature>
<dbReference type="GO" id="GO:0016020">
    <property type="term" value="C:membrane"/>
    <property type="evidence" value="ECO:0007669"/>
    <property type="project" value="UniProtKB-SubCell"/>
</dbReference>
<evidence type="ECO:0000256" key="6">
    <source>
        <dbReference type="ARBA" id="ARBA00044504"/>
    </source>
</evidence>
<dbReference type="Pfam" id="PF00854">
    <property type="entry name" value="PTR2"/>
    <property type="match status" value="1"/>
</dbReference>
<name>A0A7J7G4C6_CAMSI</name>
<dbReference type="CDD" id="cd17416">
    <property type="entry name" value="MFS_NPF1_2"/>
    <property type="match status" value="1"/>
</dbReference>
<evidence type="ECO:0000256" key="7">
    <source>
        <dbReference type="SAM" id="Phobius"/>
    </source>
</evidence>
<reference evidence="9" key="1">
    <citation type="journal article" date="2020" name="Nat. Commun.">
        <title>Genome assembly of wild tea tree DASZ reveals pedigree and selection history of tea varieties.</title>
        <authorList>
            <person name="Zhang W."/>
            <person name="Zhang Y."/>
            <person name="Qiu H."/>
            <person name="Guo Y."/>
            <person name="Wan H."/>
            <person name="Zhang X."/>
            <person name="Scossa F."/>
            <person name="Alseekh S."/>
            <person name="Zhang Q."/>
            <person name="Wang P."/>
            <person name="Xu L."/>
            <person name="Schmidt M.H."/>
            <person name="Jia X."/>
            <person name="Li D."/>
            <person name="Zhu A."/>
            <person name="Guo F."/>
            <person name="Chen W."/>
            <person name="Ni D."/>
            <person name="Usadel B."/>
            <person name="Fernie A.R."/>
            <person name="Wen W."/>
        </authorList>
    </citation>
    <scope>NUCLEOTIDE SEQUENCE [LARGE SCALE GENOMIC DNA]</scope>
    <source>
        <strain evidence="9">cv. G240</strain>
    </source>
</reference>
<dbReference type="Gene3D" id="1.20.1250.20">
    <property type="entry name" value="MFS general substrate transporter like domains"/>
    <property type="match status" value="1"/>
</dbReference>
<evidence type="ECO:0000256" key="2">
    <source>
        <dbReference type="ARBA" id="ARBA00005982"/>
    </source>
</evidence>
<dbReference type="PANTHER" id="PTHR11654">
    <property type="entry name" value="OLIGOPEPTIDE TRANSPORTER-RELATED"/>
    <property type="match status" value="1"/>
</dbReference>
<evidence type="ECO:0008006" key="10">
    <source>
        <dbReference type="Google" id="ProtNLM"/>
    </source>
</evidence>
<organism evidence="8 9">
    <name type="scientific">Camellia sinensis</name>
    <name type="common">Tea plant</name>
    <name type="synonym">Thea sinensis</name>
    <dbReference type="NCBI Taxonomy" id="4442"/>
    <lineage>
        <taxon>Eukaryota</taxon>
        <taxon>Viridiplantae</taxon>
        <taxon>Streptophyta</taxon>
        <taxon>Embryophyta</taxon>
        <taxon>Tracheophyta</taxon>
        <taxon>Spermatophyta</taxon>
        <taxon>Magnoliopsida</taxon>
        <taxon>eudicotyledons</taxon>
        <taxon>Gunneridae</taxon>
        <taxon>Pentapetalae</taxon>
        <taxon>asterids</taxon>
        <taxon>Ericales</taxon>
        <taxon>Theaceae</taxon>
        <taxon>Camellia</taxon>
    </lineage>
</organism>
<evidence type="ECO:0000256" key="3">
    <source>
        <dbReference type="ARBA" id="ARBA00022692"/>
    </source>
</evidence>
<evidence type="ECO:0000256" key="4">
    <source>
        <dbReference type="ARBA" id="ARBA00022989"/>
    </source>
</evidence>
<sequence>MEERSSDPVKTTSQPVSRRKGGLRTMPFVIANEALEKVASVGLHANMILYLKNEYHLSIVTGTSILFLWNAVSNFLPTFGAFLSDSYLGRFRVVGLGSVVTLLCPHNLYRNLSSSLNWTIFLSQGLVVLWFTAIFKHARPPHCDHPNTDHCASPKPAQLALLFSSFVLMAIGAGGIRPCSLAFGADQFNKPDNPKNTRVLQTFFNWYYVSLGISIMISVTVIVYIQTAKGWTVGFGVPVVLMFFSTVMFFLGSPLYVKVKANKSLLTGFAQVMAVSWKNKHLDFPPKDSDGQYHHKKGSKLLAPAEKLRFLNKACIIKNPEKDLNPDGTALDPWTLCTVQQVEELKALIKVLPIWSAGIIIAVTISQQAFPVLQAYTMDRHINKNFKMPPGSYGVFSILTLTIWVAIYDRLIVPWLSKYTKRPRGLSLKQRMGIGLFLSCIATAVAALIERTRRARAINEGLADQPDAVVNMSAMWLVPQHCLVGISEAFNAIGQIQFYYSQFPKSMSSIGIALFTLGMGVGNLWGSFIVSILAHATKRGGNPGAKKLGLERAFRSFDFFVRERIIRDEVVVSQGHRPDLNLHVWTYYNDFEPLV</sequence>
<keyword evidence="4 7" id="KW-1133">Transmembrane helix</keyword>
<dbReference type="AlphaFoldDB" id="A0A7J7G4C6"/>
<feature type="transmembrane region" description="Helical" evidence="7">
    <location>
        <begin position="351"/>
        <end position="370"/>
    </location>
</feature>
<feature type="transmembrane region" description="Helical" evidence="7">
    <location>
        <begin position="116"/>
        <end position="138"/>
    </location>
</feature>
<reference evidence="8 9" key="2">
    <citation type="submission" date="2020-07" db="EMBL/GenBank/DDBJ databases">
        <title>Genome assembly of wild tea tree DASZ reveals pedigree and selection history of tea varieties.</title>
        <authorList>
            <person name="Zhang W."/>
        </authorList>
    </citation>
    <scope>NUCLEOTIDE SEQUENCE [LARGE SCALE GENOMIC DNA]</scope>
    <source>
        <strain evidence="9">cv. G240</strain>
        <tissue evidence="8">Leaf</tissue>
    </source>
</reference>
<feature type="transmembrane region" description="Helical" evidence="7">
    <location>
        <begin position="432"/>
        <end position="449"/>
    </location>
</feature>
<protein>
    <recommendedName>
        <fullName evidence="10">Major facilitator superfamily (MFS) profile domain-containing protein</fullName>
    </recommendedName>
</protein>
<dbReference type="EMBL" id="JACBKZ010000013">
    <property type="protein sequence ID" value="KAF5935135.1"/>
    <property type="molecule type" value="Genomic_DNA"/>
</dbReference>
<dbReference type="InterPro" id="IPR000109">
    <property type="entry name" value="POT_fam"/>
</dbReference>
<keyword evidence="9" id="KW-1185">Reference proteome</keyword>
<feature type="transmembrane region" description="Helical" evidence="7">
    <location>
        <begin position="231"/>
        <end position="257"/>
    </location>
</feature>
<feature type="transmembrane region" description="Helical" evidence="7">
    <location>
        <begin position="87"/>
        <end position="104"/>
    </location>
</feature>
<evidence type="ECO:0000313" key="9">
    <source>
        <dbReference type="Proteomes" id="UP000593564"/>
    </source>
</evidence>
<feature type="transmembrane region" description="Helical" evidence="7">
    <location>
        <begin position="206"/>
        <end position="225"/>
    </location>
</feature>
<dbReference type="InterPro" id="IPR036259">
    <property type="entry name" value="MFS_trans_sf"/>
</dbReference>
<comment type="similarity">
    <text evidence="2">Belongs to the major facilitator superfamily. Proton-dependent oligopeptide transporter (POT/PTR) (TC 2.A.17) family.</text>
</comment>
<comment type="caution">
    <text evidence="8">The sequence shown here is derived from an EMBL/GenBank/DDBJ whole genome shotgun (WGS) entry which is preliminary data.</text>
</comment>
<evidence type="ECO:0000256" key="1">
    <source>
        <dbReference type="ARBA" id="ARBA00004141"/>
    </source>
</evidence>
<dbReference type="Proteomes" id="UP000593564">
    <property type="component" value="Unassembled WGS sequence"/>
</dbReference>
<comment type="similarity">
    <text evidence="6">Belongs to the major facilitator superfamily. Phosphate:H(+) symporter (TC 2.A.1.9) family.</text>
</comment>